<reference evidence="1 2" key="1">
    <citation type="journal article" date="2020" name="Cell">
        <title>Large-Scale Comparative Analyses of Tick Genomes Elucidate Their Genetic Diversity and Vector Capacities.</title>
        <authorList>
            <consortium name="Tick Genome and Microbiome Consortium (TIGMIC)"/>
            <person name="Jia N."/>
            <person name="Wang J."/>
            <person name="Shi W."/>
            <person name="Du L."/>
            <person name="Sun Y."/>
            <person name="Zhan W."/>
            <person name="Jiang J.F."/>
            <person name="Wang Q."/>
            <person name="Zhang B."/>
            <person name="Ji P."/>
            <person name="Bell-Sakyi L."/>
            <person name="Cui X.M."/>
            <person name="Yuan T.T."/>
            <person name="Jiang B.G."/>
            <person name="Yang W.F."/>
            <person name="Lam T.T."/>
            <person name="Chang Q.C."/>
            <person name="Ding S.J."/>
            <person name="Wang X.J."/>
            <person name="Zhu J.G."/>
            <person name="Ruan X.D."/>
            <person name="Zhao L."/>
            <person name="Wei J.T."/>
            <person name="Ye R.Z."/>
            <person name="Que T.C."/>
            <person name="Du C.H."/>
            <person name="Zhou Y.H."/>
            <person name="Cheng J.X."/>
            <person name="Dai P.F."/>
            <person name="Guo W.B."/>
            <person name="Han X.H."/>
            <person name="Huang E.J."/>
            <person name="Li L.F."/>
            <person name="Wei W."/>
            <person name="Gao Y.C."/>
            <person name="Liu J.Z."/>
            <person name="Shao H.Z."/>
            <person name="Wang X."/>
            <person name="Wang C.C."/>
            <person name="Yang T.C."/>
            <person name="Huo Q.B."/>
            <person name="Li W."/>
            <person name="Chen H.Y."/>
            <person name="Chen S.E."/>
            <person name="Zhou L.G."/>
            <person name="Ni X.B."/>
            <person name="Tian J.H."/>
            <person name="Sheng Y."/>
            <person name="Liu T."/>
            <person name="Pan Y.S."/>
            <person name="Xia L.Y."/>
            <person name="Li J."/>
            <person name="Zhao F."/>
            <person name="Cao W.C."/>
        </authorList>
    </citation>
    <scope>NUCLEOTIDE SEQUENCE [LARGE SCALE GENOMIC DNA]</scope>
    <source>
        <strain evidence="1">HaeL-2018</strain>
    </source>
</reference>
<evidence type="ECO:0000313" key="1">
    <source>
        <dbReference type="EMBL" id="KAH9384889.1"/>
    </source>
</evidence>
<dbReference type="VEuPathDB" id="VectorBase:HLOH_064538"/>
<accession>A0A9J6HD25</accession>
<sequence length="79" mass="8880">MAYEAVAYLTLEGEKWYKIDNSGKQTKGCTRQGNYTGETGTDGMPARWSIVWLYFGNPQATAIKHLPTDRFNNSTLLDS</sequence>
<dbReference type="AlphaFoldDB" id="A0A9J6HD25"/>
<keyword evidence="2" id="KW-1185">Reference proteome</keyword>
<protein>
    <submittedName>
        <fullName evidence="1">Uncharacterized protein</fullName>
    </submittedName>
</protein>
<name>A0A9J6HD25_HAELO</name>
<gene>
    <name evidence="1" type="ORF">HPB48_026918</name>
</gene>
<evidence type="ECO:0000313" key="2">
    <source>
        <dbReference type="Proteomes" id="UP000821853"/>
    </source>
</evidence>
<dbReference type="Proteomes" id="UP000821853">
    <property type="component" value="Unassembled WGS sequence"/>
</dbReference>
<dbReference type="EMBL" id="JABSTR010003391">
    <property type="protein sequence ID" value="KAH9384889.1"/>
    <property type="molecule type" value="Genomic_DNA"/>
</dbReference>
<comment type="caution">
    <text evidence="1">The sequence shown here is derived from an EMBL/GenBank/DDBJ whole genome shotgun (WGS) entry which is preliminary data.</text>
</comment>
<organism evidence="1 2">
    <name type="scientific">Haemaphysalis longicornis</name>
    <name type="common">Bush tick</name>
    <dbReference type="NCBI Taxonomy" id="44386"/>
    <lineage>
        <taxon>Eukaryota</taxon>
        <taxon>Metazoa</taxon>
        <taxon>Ecdysozoa</taxon>
        <taxon>Arthropoda</taxon>
        <taxon>Chelicerata</taxon>
        <taxon>Arachnida</taxon>
        <taxon>Acari</taxon>
        <taxon>Parasitiformes</taxon>
        <taxon>Ixodida</taxon>
        <taxon>Ixodoidea</taxon>
        <taxon>Ixodidae</taxon>
        <taxon>Haemaphysalinae</taxon>
        <taxon>Haemaphysalis</taxon>
    </lineage>
</organism>
<proteinExistence type="predicted"/>